<organism evidence="3 4">
    <name type="scientific">Streptomyces lomondensis</name>
    <dbReference type="NCBI Taxonomy" id="68229"/>
    <lineage>
        <taxon>Bacteria</taxon>
        <taxon>Bacillati</taxon>
        <taxon>Actinomycetota</taxon>
        <taxon>Actinomycetes</taxon>
        <taxon>Kitasatosporales</taxon>
        <taxon>Streptomycetaceae</taxon>
        <taxon>Streptomyces</taxon>
    </lineage>
</organism>
<evidence type="ECO:0000256" key="1">
    <source>
        <dbReference type="ARBA" id="ARBA00022801"/>
    </source>
</evidence>
<dbReference type="Gene3D" id="3.30.450.40">
    <property type="match status" value="1"/>
</dbReference>
<dbReference type="SUPFAM" id="SSF55874">
    <property type="entry name" value="ATPase domain of HSP90 chaperone/DNA topoisomerase II/histidine kinase"/>
    <property type="match status" value="1"/>
</dbReference>
<dbReference type="Pfam" id="PF07228">
    <property type="entry name" value="SpoIIE"/>
    <property type="match status" value="1"/>
</dbReference>
<dbReference type="InterPro" id="IPR013655">
    <property type="entry name" value="PAS_fold_3"/>
</dbReference>
<dbReference type="PANTHER" id="PTHR43156">
    <property type="entry name" value="STAGE II SPORULATION PROTEIN E-RELATED"/>
    <property type="match status" value="1"/>
</dbReference>
<dbReference type="SUPFAM" id="SSF55785">
    <property type="entry name" value="PYP-like sensor domain (PAS domain)"/>
    <property type="match status" value="1"/>
</dbReference>
<gene>
    <name evidence="3" type="ORF">GCM10010383_29510</name>
</gene>
<evidence type="ECO:0000259" key="2">
    <source>
        <dbReference type="PROSITE" id="PS50113"/>
    </source>
</evidence>
<dbReference type="InterPro" id="IPR000700">
    <property type="entry name" value="PAS-assoc_C"/>
</dbReference>
<dbReference type="Pfam" id="PF13581">
    <property type="entry name" value="HATPase_c_2"/>
    <property type="match status" value="1"/>
</dbReference>
<dbReference type="SMART" id="SM00331">
    <property type="entry name" value="PP2C_SIG"/>
    <property type="match status" value="1"/>
</dbReference>
<keyword evidence="1" id="KW-0378">Hydrolase</keyword>
<dbReference type="Gene3D" id="3.30.450.20">
    <property type="entry name" value="PAS domain"/>
    <property type="match status" value="1"/>
</dbReference>
<dbReference type="Proteomes" id="UP000617743">
    <property type="component" value="Unassembled WGS sequence"/>
</dbReference>
<dbReference type="Pfam" id="PF08447">
    <property type="entry name" value="PAS_3"/>
    <property type="match status" value="1"/>
</dbReference>
<dbReference type="SUPFAM" id="SSF55781">
    <property type="entry name" value="GAF domain-like"/>
    <property type="match status" value="1"/>
</dbReference>
<evidence type="ECO:0000313" key="4">
    <source>
        <dbReference type="Proteomes" id="UP000617743"/>
    </source>
</evidence>
<dbReference type="Gene3D" id="3.60.40.10">
    <property type="entry name" value="PPM-type phosphatase domain"/>
    <property type="match status" value="1"/>
</dbReference>
<dbReference type="CDD" id="cd00130">
    <property type="entry name" value="PAS"/>
    <property type="match status" value="1"/>
</dbReference>
<dbReference type="SMART" id="SM00065">
    <property type="entry name" value="GAF"/>
    <property type="match status" value="1"/>
</dbReference>
<dbReference type="SUPFAM" id="SSF81606">
    <property type="entry name" value="PP2C-like"/>
    <property type="match status" value="1"/>
</dbReference>
<feature type="domain" description="PAC" evidence="2">
    <location>
        <begin position="91"/>
        <end position="143"/>
    </location>
</feature>
<dbReference type="EMBL" id="BMWC01000003">
    <property type="protein sequence ID" value="GGW97694.1"/>
    <property type="molecule type" value="Genomic_DNA"/>
</dbReference>
<dbReference type="InterPro" id="IPR001610">
    <property type="entry name" value="PAC"/>
</dbReference>
<accession>A0ABQ2X3M6</accession>
<reference evidence="4" key="1">
    <citation type="journal article" date="2019" name="Int. J. Syst. Evol. Microbiol.">
        <title>The Global Catalogue of Microorganisms (GCM) 10K type strain sequencing project: providing services to taxonomists for standard genome sequencing and annotation.</title>
        <authorList>
            <consortium name="The Broad Institute Genomics Platform"/>
            <consortium name="The Broad Institute Genome Sequencing Center for Infectious Disease"/>
            <person name="Wu L."/>
            <person name="Ma J."/>
        </authorList>
    </citation>
    <scope>NUCLEOTIDE SEQUENCE [LARGE SCALE GENOMIC DNA]</scope>
    <source>
        <strain evidence="4">JCM 4866</strain>
    </source>
</reference>
<dbReference type="InterPro" id="IPR052016">
    <property type="entry name" value="Bact_Sigma-Reg"/>
</dbReference>
<dbReference type="InterPro" id="IPR001932">
    <property type="entry name" value="PPM-type_phosphatase-like_dom"/>
</dbReference>
<dbReference type="InterPro" id="IPR036890">
    <property type="entry name" value="HATPase_C_sf"/>
</dbReference>
<dbReference type="NCBIfam" id="TIGR00229">
    <property type="entry name" value="sensory_box"/>
    <property type="match status" value="1"/>
</dbReference>
<dbReference type="InterPro" id="IPR035965">
    <property type="entry name" value="PAS-like_dom_sf"/>
</dbReference>
<dbReference type="Gene3D" id="2.10.70.100">
    <property type="match status" value="1"/>
</dbReference>
<dbReference type="InterPro" id="IPR036457">
    <property type="entry name" value="PPM-type-like_dom_sf"/>
</dbReference>
<protein>
    <submittedName>
        <fullName evidence="3">Magnesium or manganese-dependent protein phosphatase</fullName>
    </submittedName>
</protein>
<proteinExistence type="predicted"/>
<dbReference type="SMART" id="SM00086">
    <property type="entry name" value="PAC"/>
    <property type="match status" value="1"/>
</dbReference>
<comment type="caution">
    <text evidence="3">The sequence shown here is derived from an EMBL/GenBank/DDBJ whole genome shotgun (WGS) entry which is preliminary data.</text>
</comment>
<sequence length="695" mass="75325">MADRGASALSLPDDWPAHPDPILALNRMGSFDWDLDTGLMQMDAQAHEVFDVRPDEYDDHPETLAKRVPPGEARRLDTVVSQALKDGSENYGAYFRIRRRDGTLRWTHTQGYIRRDETGRPRRIIGIVRDATQELVESDARRDQAAQDEARREQTNVVELTTAALAHARTVQDVIDVLKDTHGLTHLGATSLVMGLVEAGRIRLVAEGPAGSFVPGTDVTRIDEPYPMSEAVRTLSPCFIESPEEFAERYPILWPHITGLNITSAAYLPLIVQARPIGAMGLLYSDRRGFTSEERNILVALGSSIAQSLQRAMFYEQEMDLAQGLQQAMLPRTIPSVPGADIAVRYRAATIGGSVGRDIGGDWYDLIPLPGGRVGAVIGDVQGHDTHAAAVMGQLRIVLRAYAAEGHTPATVMARASVFLHELDTDRSATCLYAEADLSTGVLQVVRAGHIDPLVRHTDGSCRRVTVPGGLPLGLSAEFGRLDYPVGTIELDPGDTLLLCTDGLVEQPGADLDDGMRTLTALVDTGPDDVRDLADRLIDVAAERGGDDDVALLLLRRRGPDGPQSGHRLQRHVAPGDAAALAEARHMIRTAVSAWGAPDRADEIELVADELITNALMHTEGSAIVTLRALTGSERRLRVEVEDSSSALPRRREAGDSGVSGRGLLLVELLTDVWGVEARGGGKAVWCEFVVPDHD</sequence>
<dbReference type="Gene3D" id="3.30.565.10">
    <property type="entry name" value="Histidine kinase-like ATPase, C-terminal domain"/>
    <property type="match status" value="1"/>
</dbReference>
<dbReference type="PANTHER" id="PTHR43156:SF2">
    <property type="entry name" value="STAGE II SPORULATION PROTEIN E"/>
    <property type="match status" value="1"/>
</dbReference>
<dbReference type="InterPro" id="IPR029016">
    <property type="entry name" value="GAF-like_dom_sf"/>
</dbReference>
<dbReference type="InterPro" id="IPR003594">
    <property type="entry name" value="HATPase_dom"/>
</dbReference>
<dbReference type="RefSeq" id="WP_190050629.1">
    <property type="nucleotide sequence ID" value="NZ_BMWC01000003.1"/>
</dbReference>
<evidence type="ECO:0000313" key="3">
    <source>
        <dbReference type="EMBL" id="GGW97694.1"/>
    </source>
</evidence>
<dbReference type="PROSITE" id="PS50113">
    <property type="entry name" value="PAC"/>
    <property type="match status" value="1"/>
</dbReference>
<dbReference type="InterPro" id="IPR000014">
    <property type="entry name" value="PAS"/>
</dbReference>
<keyword evidence="4" id="KW-1185">Reference proteome</keyword>
<dbReference type="InterPro" id="IPR003018">
    <property type="entry name" value="GAF"/>
</dbReference>
<dbReference type="Pfam" id="PF13185">
    <property type="entry name" value="GAF_2"/>
    <property type="match status" value="1"/>
</dbReference>
<dbReference type="CDD" id="cd16936">
    <property type="entry name" value="HATPase_RsbW-like"/>
    <property type="match status" value="1"/>
</dbReference>
<name>A0ABQ2X3M6_9ACTN</name>